<reference evidence="9 10" key="1">
    <citation type="submission" date="2024-04" db="EMBL/GenBank/DDBJ databases">
        <title>Arthrobacter sp. from Plains bison fecal sample.</title>
        <authorList>
            <person name="Ruzzini A."/>
        </authorList>
    </citation>
    <scope>NUCLEOTIDE SEQUENCE [LARGE SCALE GENOMIC DNA]</scope>
    <source>
        <strain evidence="9 10">EINP1</strain>
    </source>
</reference>
<keyword evidence="10" id="KW-1185">Reference proteome</keyword>
<evidence type="ECO:0000256" key="5">
    <source>
        <dbReference type="ARBA" id="ARBA00023136"/>
    </source>
</evidence>
<evidence type="ECO:0000259" key="8">
    <source>
        <dbReference type="Pfam" id="PF13396"/>
    </source>
</evidence>
<evidence type="ECO:0000256" key="4">
    <source>
        <dbReference type="ARBA" id="ARBA00022989"/>
    </source>
</evidence>
<feature type="domain" description="Cardiolipin synthase N-terminal" evidence="8">
    <location>
        <begin position="22"/>
        <end position="62"/>
    </location>
</feature>
<comment type="subcellular location">
    <subcellularLocation>
        <location evidence="1">Cell membrane</location>
        <topology evidence="1">Multi-pass membrane protein</topology>
    </subcellularLocation>
</comment>
<feature type="transmembrane region" description="Helical" evidence="7">
    <location>
        <begin position="6"/>
        <end position="31"/>
    </location>
</feature>
<organism evidence="9 10">
    <name type="scientific">Arthrobacter citreus</name>
    <dbReference type="NCBI Taxonomy" id="1670"/>
    <lineage>
        <taxon>Bacteria</taxon>
        <taxon>Bacillati</taxon>
        <taxon>Actinomycetota</taxon>
        <taxon>Actinomycetes</taxon>
        <taxon>Micrococcales</taxon>
        <taxon>Micrococcaceae</taxon>
        <taxon>Arthrobacter</taxon>
    </lineage>
</organism>
<dbReference type="EMBL" id="CP151657">
    <property type="protein sequence ID" value="WZP15823.1"/>
    <property type="molecule type" value="Genomic_DNA"/>
</dbReference>
<name>A0ABZ2ZUG0_9MICC</name>
<proteinExistence type="predicted"/>
<dbReference type="RefSeq" id="WP_342023475.1">
    <property type="nucleotide sequence ID" value="NZ_CP151657.1"/>
</dbReference>
<evidence type="ECO:0000256" key="7">
    <source>
        <dbReference type="SAM" id="Phobius"/>
    </source>
</evidence>
<accession>A0ABZ2ZUG0</accession>
<evidence type="ECO:0000256" key="2">
    <source>
        <dbReference type="ARBA" id="ARBA00022475"/>
    </source>
</evidence>
<gene>
    <name evidence="9" type="ORF">AAE021_17020</name>
</gene>
<evidence type="ECO:0000256" key="1">
    <source>
        <dbReference type="ARBA" id="ARBA00004651"/>
    </source>
</evidence>
<evidence type="ECO:0000313" key="10">
    <source>
        <dbReference type="Proteomes" id="UP001448858"/>
    </source>
</evidence>
<feature type="region of interest" description="Disordered" evidence="6">
    <location>
        <begin position="71"/>
        <end position="113"/>
    </location>
</feature>
<evidence type="ECO:0000256" key="6">
    <source>
        <dbReference type="SAM" id="MobiDB-lite"/>
    </source>
</evidence>
<keyword evidence="3 7" id="KW-0812">Transmembrane</keyword>
<dbReference type="Pfam" id="PF13396">
    <property type="entry name" value="PLDc_N"/>
    <property type="match status" value="1"/>
</dbReference>
<keyword evidence="2" id="KW-1003">Cell membrane</keyword>
<protein>
    <submittedName>
        <fullName evidence="9">PLD nuclease N-terminal domain-containing protein</fullName>
    </submittedName>
</protein>
<dbReference type="Proteomes" id="UP001448858">
    <property type="component" value="Chromosome"/>
</dbReference>
<evidence type="ECO:0000313" key="9">
    <source>
        <dbReference type="EMBL" id="WZP15823.1"/>
    </source>
</evidence>
<feature type="compositionally biased region" description="Low complexity" evidence="6">
    <location>
        <begin position="82"/>
        <end position="95"/>
    </location>
</feature>
<keyword evidence="4 7" id="KW-1133">Transmembrane helix</keyword>
<sequence length="113" mass="11967">MPIEYLMWAPLVCTSVILYITLALGALFSIANSGWVSPSSRRLWAAVVILLPIVGSVLWLAASHRYNTAHRDDGGLAGHPQTEPGTAETGKTAAGGNTGQLPSVQRVRKSEGI</sequence>
<feature type="transmembrane region" description="Helical" evidence="7">
    <location>
        <begin position="43"/>
        <end position="62"/>
    </location>
</feature>
<evidence type="ECO:0000256" key="3">
    <source>
        <dbReference type="ARBA" id="ARBA00022692"/>
    </source>
</evidence>
<keyword evidence="5 7" id="KW-0472">Membrane</keyword>
<dbReference type="InterPro" id="IPR027379">
    <property type="entry name" value="CLS_N"/>
</dbReference>